<proteinExistence type="inferred from homology"/>
<feature type="transmembrane region" description="Helical" evidence="14">
    <location>
        <begin position="159"/>
        <end position="179"/>
    </location>
</feature>
<feature type="transmembrane region" description="Helical" evidence="14">
    <location>
        <begin position="191"/>
        <end position="208"/>
    </location>
</feature>
<evidence type="ECO:0000256" key="9">
    <source>
        <dbReference type="ARBA" id="ARBA00023065"/>
    </source>
</evidence>
<comment type="subcellular location">
    <subcellularLocation>
        <location evidence="1">Cell membrane</location>
        <topology evidence="1">Multi-pass membrane protein</topology>
    </subcellularLocation>
</comment>
<keyword evidence="5 14" id="KW-0812">Transmembrane</keyword>
<feature type="transmembrane region" description="Helical" evidence="14">
    <location>
        <begin position="236"/>
        <end position="256"/>
    </location>
</feature>
<dbReference type="PROSITE" id="PS00457">
    <property type="entry name" value="NA_SOLUT_SYMP_2"/>
    <property type="match status" value="1"/>
</dbReference>
<accession>A0AAW6AXJ8</accession>
<dbReference type="GO" id="GO:0015293">
    <property type="term" value="F:symporter activity"/>
    <property type="evidence" value="ECO:0007669"/>
    <property type="project" value="UniProtKB-KW"/>
</dbReference>
<keyword evidence="7 14" id="KW-1133">Transmembrane helix</keyword>
<keyword evidence="10 14" id="KW-0472">Membrane</keyword>
<evidence type="ECO:0000256" key="10">
    <source>
        <dbReference type="ARBA" id="ARBA00023136"/>
    </source>
</evidence>
<evidence type="ECO:0000313" key="16">
    <source>
        <dbReference type="Proteomes" id="UP001300871"/>
    </source>
</evidence>
<gene>
    <name evidence="15" type="ORF">PM006_18550</name>
</gene>
<evidence type="ECO:0000256" key="3">
    <source>
        <dbReference type="ARBA" id="ARBA00022448"/>
    </source>
</evidence>
<dbReference type="EMBL" id="JAQLGM010000062">
    <property type="protein sequence ID" value="MDB2002201.1"/>
    <property type="molecule type" value="Genomic_DNA"/>
</dbReference>
<feature type="transmembrane region" description="Helical" evidence="14">
    <location>
        <begin position="76"/>
        <end position="100"/>
    </location>
</feature>
<reference evidence="15" key="1">
    <citation type="submission" date="2023-01" db="EMBL/GenBank/DDBJ databases">
        <title>Human gut microbiome strain richness.</title>
        <authorList>
            <person name="Chen-Liaw A."/>
        </authorList>
    </citation>
    <scope>NUCLEOTIDE SEQUENCE</scope>
    <source>
        <strain evidence="15">B1_m1001713B170214d0_201011</strain>
    </source>
</reference>
<evidence type="ECO:0000256" key="2">
    <source>
        <dbReference type="ARBA" id="ARBA00006434"/>
    </source>
</evidence>
<feature type="transmembrane region" description="Helical" evidence="14">
    <location>
        <begin position="389"/>
        <end position="414"/>
    </location>
</feature>
<keyword evidence="8" id="KW-0915">Sodium</keyword>
<dbReference type="PANTHER" id="PTHR48086:SF3">
    <property type="entry name" value="SODIUM_PROLINE SYMPORTER"/>
    <property type="match status" value="1"/>
</dbReference>
<evidence type="ECO:0000256" key="5">
    <source>
        <dbReference type="ARBA" id="ARBA00022692"/>
    </source>
</evidence>
<dbReference type="GO" id="GO:0006814">
    <property type="term" value="P:sodium ion transport"/>
    <property type="evidence" value="ECO:0007669"/>
    <property type="project" value="UniProtKB-KW"/>
</dbReference>
<dbReference type="RefSeq" id="WP_150027883.1">
    <property type="nucleotide sequence ID" value="NZ_CACRUA010000032.1"/>
</dbReference>
<evidence type="ECO:0000256" key="14">
    <source>
        <dbReference type="SAM" id="Phobius"/>
    </source>
</evidence>
<comment type="catalytic activity">
    <reaction evidence="12">
        <text>L-proline(in) + Na(+)(in) = L-proline(out) + Na(+)(out)</text>
        <dbReference type="Rhea" id="RHEA:28967"/>
        <dbReference type="ChEBI" id="CHEBI:29101"/>
        <dbReference type="ChEBI" id="CHEBI:60039"/>
    </reaction>
</comment>
<protein>
    <submittedName>
        <fullName evidence="15">Sodium:solute symporter family protein</fullName>
    </submittedName>
</protein>
<dbReference type="PROSITE" id="PS50283">
    <property type="entry name" value="NA_SOLUT_SYMP_3"/>
    <property type="match status" value="1"/>
</dbReference>
<dbReference type="PANTHER" id="PTHR48086">
    <property type="entry name" value="SODIUM/PROLINE SYMPORTER-RELATED"/>
    <property type="match status" value="1"/>
</dbReference>
<evidence type="ECO:0000256" key="8">
    <source>
        <dbReference type="ARBA" id="ARBA00023053"/>
    </source>
</evidence>
<evidence type="ECO:0000313" key="15">
    <source>
        <dbReference type="EMBL" id="MDB2002201.1"/>
    </source>
</evidence>
<feature type="transmembrane region" description="Helical" evidence="14">
    <location>
        <begin position="121"/>
        <end position="139"/>
    </location>
</feature>
<feature type="transmembrane region" description="Helical" evidence="14">
    <location>
        <begin position="364"/>
        <end position="383"/>
    </location>
</feature>
<keyword evidence="3" id="KW-0813">Transport</keyword>
<evidence type="ECO:0000256" key="7">
    <source>
        <dbReference type="ARBA" id="ARBA00022989"/>
    </source>
</evidence>
<organism evidence="15 16">
    <name type="scientific">Clostridium symbiosum</name>
    <name type="common">Bacteroides symbiosus</name>
    <dbReference type="NCBI Taxonomy" id="1512"/>
    <lineage>
        <taxon>Bacteria</taxon>
        <taxon>Bacillati</taxon>
        <taxon>Bacillota</taxon>
        <taxon>Clostridia</taxon>
        <taxon>Lachnospirales</taxon>
        <taxon>Lachnospiraceae</taxon>
        <taxon>Otoolea</taxon>
    </lineage>
</organism>
<feature type="transmembrane region" description="Helical" evidence="14">
    <location>
        <begin position="421"/>
        <end position="440"/>
    </location>
</feature>
<evidence type="ECO:0000256" key="4">
    <source>
        <dbReference type="ARBA" id="ARBA00022475"/>
    </source>
</evidence>
<sequence>MENWVQILIIISIYCVIVLAVGVFTRDKGKTSLESYYVGGRSIGPFVSYFTYVATFHSSFAFLGAAGMLYTSGINFFATMTSCIVSPLMIYLIGRPVWYLGKKYGFMTQGDLLGDYYQSRLIRTVVAIVSLIFLIPYLQAQIIGGGHIFSSVTGGRIPFLWGCVILYVVIIGYILLGGFKAVAWTDTIQGIMMIILIWIAGSTILGKVNGTLDWSNVMHTMAAEHGDKLLIPIERWPVFMTTFLSLFGISIYPPTFQRFYSVSNPKSLKWLAVTSPIYLIFFYVPVMAVAFLGAIHMPGLEAPDQILPLMLTKYTTPTMTGLVMAGALAATMSSTDSQLHAASSIFTIDLYKNLSKKPVTDQKGLLVGKSTIVVIALIALLLSQFSSQLIMAISAFALGGCLQIMPALVGALYWKRATRQGALTGLVAGFIAVLATQFIWKTPFGLTLSSGAWGLLVNVLLFVIVSLLTPKPDSAQIEKFHGYLASVNRDFDEAQASESRKKQKGVIAS</sequence>
<dbReference type="Proteomes" id="UP001300871">
    <property type="component" value="Unassembled WGS sequence"/>
</dbReference>
<dbReference type="InterPro" id="IPR001734">
    <property type="entry name" value="Na/solute_symporter"/>
</dbReference>
<comment type="similarity">
    <text evidence="2 13">Belongs to the sodium:solute symporter (SSF) (TC 2.A.21) family.</text>
</comment>
<feature type="transmembrane region" description="Helical" evidence="14">
    <location>
        <begin position="6"/>
        <end position="25"/>
    </location>
</feature>
<evidence type="ECO:0000256" key="11">
    <source>
        <dbReference type="ARBA" id="ARBA00023201"/>
    </source>
</evidence>
<evidence type="ECO:0000256" key="12">
    <source>
        <dbReference type="ARBA" id="ARBA00033708"/>
    </source>
</evidence>
<dbReference type="GeneID" id="57969148"/>
<evidence type="ECO:0000256" key="1">
    <source>
        <dbReference type="ARBA" id="ARBA00004651"/>
    </source>
</evidence>
<name>A0AAW6AXJ8_CLOSY</name>
<dbReference type="GO" id="GO:0046942">
    <property type="term" value="P:carboxylic acid transport"/>
    <property type="evidence" value="ECO:0007669"/>
    <property type="project" value="UniProtKB-ARBA"/>
</dbReference>
<keyword evidence="4" id="KW-1003">Cell membrane</keyword>
<dbReference type="InterPro" id="IPR038377">
    <property type="entry name" value="Na/Glc_symporter_sf"/>
</dbReference>
<keyword evidence="9" id="KW-0406">Ion transport</keyword>
<dbReference type="Pfam" id="PF00474">
    <property type="entry name" value="SSF"/>
    <property type="match status" value="1"/>
</dbReference>
<feature type="transmembrane region" description="Helical" evidence="14">
    <location>
        <begin position="452"/>
        <end position="469"/>
    </location>
</feature>
<keyword evidence="11" id="KW-0739">Sodium transport</keyword>
<comment type="caution">
    <text evidence="15">The sequence shown here is derived from an EMBL/GenBank/DDBJ whole genome shotgun (WGS) entry which is preliminary data.</text>
</comment>
<dbReference type="InterPro" id="IPR018212">
    <property type="entry name" value="Na/solute_symporter_CS"/>
</dbReference>
<feature type="transmembrane region" description="Helical" evidence="14">
    <location>
        <begin position="46"/>
        <end position="70"/>
    </location>
</feature>
<dbReference type="CDD" id="cd10322">
    <property type="entry name" value="SLC5sbd"/>
    <property type="match status" value="1"/>
</dbReference>
<evidence type="ECO:0000256" key="6">
    <source>
        <dbReference type="ARBA" id="ARBA00022847"/>
    </source>
</evidence>
<dbReference type="AlphaFoldDB" id="A0AAW6AXJ8"/>
<feature type="transmembrane region" description="Helical" evidence="14">
    <location>
        <begin position="268"/>
        <end position="294"/>
    </location>
</feature>
<dbReference type="InterPro" id="IPR050277">
    <property type="entry name" value="Sodium:Solute_Symporter"/>
</dbReference>
<feature type="transmembrane region" description="Helical" evidence="14">
    <location>
        <begin position="314"/>
        <end position="332"/>
    </location>
</feature>
<evidence type="ECO:0000256" key="13">
    <source>
        <dbReference type="RuleBase" id="RU362091"/>
    </source>
</evidence>
<keyword evidence="6" id="KW-0769">Symport</keyword>
<dbReference type="Gene3D" id="1.20.1730.10">
    <property type="entry name" value="Sodium/glucose cotransporter"/>
    <property type="match status" value="1"/>
</dbReference>
<dbReference type="GO" id="GO:0005886">
    <property type="term" value="C:plasma membrane"/>
    <property type="evidence" value="ECO:0007669"/>
    <property type="project" value="UniProtKB-SubCell"/>
</dbReference>